<keyword evidence="15" id="KW-1185">Reference proteome</keyword>
<evidence type="ECO:0000256" key="1">
    <source>
        <dbReference type="ARBA" id="ARBA00004606"/>
    </source>
</evidence>
<dbReference type="Gene3D" id="3.90.550.10">
    <property type="entry name" value="Spore Coat Polysaccharide Biosynthesis Protein SpsA, Chain A"/>
    <property type="match status" value="1"/>
</dbReference>
<dbReference type="InterPro" id="IPR051993">
    <property type="entry name" value="Glycosyltransferase_8"/>
</dbReference>
<evidence type="ECO:0000256" key="12">
    <source>
        <dbReference type="ARBA" id="ARBA00049181"/>
    </source>
</evidence>
<evidence type="ECO:0000256" key="10">
    <source>
        <dbReference type="ARBA" id="ARBA00037301"/>
    </source>
</evidence>
<dbReference type="InterPro" id="IPR029044">
    <property type="entry name" value="Nucleotide-diphossugar_trans"/>
</dbReference>
<evidence type="ECO:0000313" key="14">
    <source>
        <dbReference type="EMBL" id="KZS05716.1"/>
    </source>
</evidence>
<keyword evidence="7 13" id="KW-1133">Transmembrane helix</keyword>
<dbReference type="PANTHER" id="PTHR46012:SF2">
    <property type="entry name" value="IP22168P"/>
    <property type="match status" value="1"/>
</dbReference>
<keyword evidence="8 13" id="KW-0472">Membrane</keyword>
<evidence type="ECO:0000256" key="13">
    <source>
        <dbReference type="SAM" id="Phobius"/>
    </source>
</evidence>
<comment type="similarity">
    <text evidence="2">Belongs to the glycosyltransferase 8 family.</text>
</comment>
<gene>
    <name evidence="14" type="ORF">APZ42_030965</name>
</gene>
<dbReference type="EMBL" id="LRGB01002864">
    <property type="protein sequence ID" value="KZS05716.1"/>
    <property type="molecule type" value="Genomic_DNA"/>
</dbReference>
<evidence type="ECO:0000256" key="3">
    <source>
        <dbReference type="ARBA" id="ARBA00022676"/>
    </source>
</evidence>
<evidence type="ECO:0000256" key="11">
    <source>
        <dbReference type="ARBA" id="ARBA00038854"/>
    </source>
</evidence>
<feature type="transmembrane region" description="Helical" evidence="13">
    <location>
        <begin position="7"/>
        <end position="28"/>
    </location>
</feature>
<evidence type="ECO:0000256" key="8">
    <source>
        <dbReference type="ARBA" id="ARBA00023136"/>
    </source>
</evidence>
<reference evidence="14 15" key="1">
    <citation type="submission" date="2016-03" db="EMBL/GenBank/DDBJ databases">
        <title>EvidentialGene: Evidence-directed Construction of Genes on Genomes.</title>
        <authorList>
            <person name="Gilbert D.G."/>
            <person name="Choi J.-H."/>
            <person name="Mockaitis K."/>
            <person name="Colbourne J."/>
            <person name="Pfrender M."/>
        </authorList>
    </citation>
    <scope>NUCLEOTIDE SEQUENCE [LARGE SCALE GENOMIC DNA]</scope>
    <source>
        <strain evidence="14 15">Xinb3</strain>
        <tissue evidence="14">Complete organism</tissue>
    </source>
</reference>
<comment type="subcellular location">
    <subcellularLocation>
        <location evidence="1">Membrane</location>
        <topology evidence="1">Single-pass type II membrane protein</topology>
    </subcellularLocation>
</comment>
<comment type="function">
    <text evidence="10">Glycosyltransferase which elongates the O-linked glucose attached to EGF-like repeats in the extracellular domain of Notch proteins by catalyzing the addition of xylose.</text>
</comment>
<dbReference type="InterPro" id="IPR002495">
    <property type="entry name" value="Glyco_trans_8"/>
</dbReference>
<accession>A0A164N7R7</accession>
<name>A0A164N7R7_9CRUS</name>
<dbReference type="Proteomes" id="UP000076858">
    <property type="component" value="Unassembled WGS sequence"/>
</dbReference>
<dbReference type="GO" id="GO:0016266">
    <property type="term" value="P:protein O-linked glycosylation via N-acetyl-galactosamine"/>
    <property type="evidence" value="ECO:0007669"/>
    <property type="project" value="TreeGrafter"/>
</dbReference>
<proteinExistence type="inferred from homology"/>
<dbReference type="PANTHER" id="PTHR46012">
    <property type="entry name" value="IP22168P"/>
    <property type="match status" value="1"/>
</dbReference>
<evidence type="ECO:0000256" key="6">
    <source>
        <dbReference type="ARBA" id="ARBA00022968"/>
    </source>
</evidence>
<dbReference type="AlphaFoldDB" id="A0A164N7R7"/>
<dbReference type="SUPFAM" id="SSF53448">
    <property type="entry name" value="Nucleotide-diphospho-sugar transferases"/>
    <property type="match status" value="1"/>
</dbReference>
<keyword evidence="9" id="KW-0325">Glycoprotein</keyword>
<dbReference type="OrthoDB" id="6238971at2759"/>
<keyword evidence="4 14" id="KW-0808">Transferase</keyword>
<sequence>MARKTWLFIRAGVFISFLLVLWNFFWMLKLQQPQQLVPSKIHSIFTSPVPQLTKSEKLNTSKRHFSANVQNEKPQEIRIAAVVCGNRTNETLVMMKSALIMSRTFTRFILFADENATSALNAAVKFWPEGVLNHMSLDLRPITFPPEKAEEWKKLFKPCASQRLFLPSLLEDVDSVLYVDTDTLFLTSPLQIWEHFSKMNEMHMAALAPEHEDQSTGWYNRFARHPYYGNLGVNSGVMLMNLTRMRQFGWEKYVVPIYQEYKSKIVWGDQDIINIVFHFYAEKLYVYPCHYNYRPDHCMYMSVCKAAEDEGIKVLHGNRGSFHNKKQPAFKAIYSSIQQYSFGDNLQTLLDDMKRSLTETIHTNCGKIIDSLPKLLQI</sequence>
<organism evidence="14 15">
    <name type="scientific">Daphnia magna</name>
    <dbReference type="NCBI Taxonomy" id="35525"/>
    <lineage>
        <taxon>Eukaryota</taxon>
        <taxon>Metazoa</taxon>
        <taxon>Ecdysozoa</taxon>
        <taxon>Arthropoda</taxon>
        <taxon>Crustacea</taxon>
        <taxon>Branchiopoda</taxon>
        <taxon>Diplostraca</taxon>
        <taxon>Cladocera</taxon>
        <taxon>Anomopoda</taxon>
        <taxon>Daphniidae</taxon>
        <taxon>Daphnia</taxon>
    </lineage>
</organism>
<comment type="catalytic activity">
    <reaction evidence="12">
        <text>3-O-(beta-D-glucosyl)-L-seryl-[EGF-like domain protein] + UDP-alpha-D-xylose = 3-O-[alpha-D-xylosyl-(1-&gt;3)-beta-D-glucosyl]-L-seryl-[EGF-like domain protein] + UDP + H(+)</text>
        <dbReference type="Rhea" id="RHEA:56064"/>
        <dbReference type="Rhea" id="RHEA-COMP:14610"/>
        <dbReference type="Rhea" id="RHEA-COMP:14611"/>
        <dbReference type="ChEBI" id="CHEBI:15378"/>
        <dbReference type="ChEBI" id="CHEBI:57632"/>
        <dbReference type="ChEBI" id="CHEBI:58223"/>
        <dbReference type="ChEBI" id="CHEBI:140575"/>
        <dbReference type="ChEBI" id="CHEBI:140576"/>
        <dbReference type="EC" id="2.4.2.42"/>
    </reaction>
</comment>
<dbReference type="Pfam" id="PF01501">
    <property type="entry name" value="Glyco_transf_8"/>
    <property type="match status" value="1"/>
</dbReference>
<keyword evidence="5 13" id="KW-0812">Transmembrane</keyword>
<evidence type="ECO:0000313" key="15">
    <source>
        <dbReference type="Proteomes" id="UP000076858"/>
    </source>
</evidence>
<dbReference type="EC" id="2.4.2.42" evidence="11"/>
<comment type="caution">
    <text evidence="14">The sequence shown here is derived from an EMBL/GenBank/DDBJ whole genome shotgun (WGS) entry which is preliminary data.</text>
</comment>
<protein>
    <recommendedName>
        <fullName evidence="11">UDP-D-xylose:beta-D-glucoside alpha-1,3-D-xylosyltransferase</fullName>
        <ecNumber evidence="11">2.4.2.42</ecNumber>
    </recommendedName>
</protein>
<evidence type="ECO:0000256" key="7">
    <source>
        <dbReference type="ARBA" id="ARBA00022989"/>
    </source>
</evidence>
<dbReference type="GO" id="GO:0140563">
    <property type="term" value="F:UDP-D-xylose:beta-D-glucoside alpha-1,3-D-xylosyltransferase activity"/>
    <property type="evidence" value="ECO:0007669"/>
    <property type="project" value="UniProtKB-EC"/>
</dbReference>
<keyword evidence="3" id="KW-0328">Glycosyltransferase</keyword>
<dbReference type="GO" id="GO:0016020">
    <property type="term" value="C:membrane"/>
    <property type="evidence" value="ECO:0007669"/>
    <property type="project" value="UniProtKB-SubCell"/>
</dbReference>
<keyword evidence="6" id="KW-0735">Signal-anchor</keyword>
<evidence type="ECO:0000256" key="5">
    <source>
        <dbReference type="ARBA" id="ARBA00022692"/>
    </source>
</evidence>
<evidence type="ECO:0000256" key="2">
    <source>
        <dbReference type="ARBA" id="ARBA00006351"/>
    </source>
</evidence>
<evidence type="ECO:0000256" key="9">
    <source>
        <dbReference type="ARBA" id="ARBA00023180"/>
    </source>
</evidence>
<evidence type="ECO:0000256" key="4">
    <source>
        <dbReference type="ARBA" id="ARBA00022679"/>
    </source>
</evidence>